<comment type="caution">
    <text evidence="1">The sequence shown here is derived from an EMBL/GenBank/DDBJ whole genome shotgun (WGS) entry which is preliminary data.</text>
</comment>
<organism evidence="1 2">
    <name type="scientific">Neorhizobium alkalisoli</name>
    <dbReference type="NCBI Taxonomy" id="528178"/>
    <lineage>
        <taxon>Bacteria</taxon>
        <taxon>Pseudomonadati</taxon>
        <taxon>Pseudomonadota</taxon>
        <taxon>Alphaproteobacteria</taxon>
        <taxon>Hyphomicrobiales</taxon>
        <taxon>Rhizobiaceae</taxon>
        <taxon>Rhizobium/Agrobacterium group</taxon>
        <taxon>Neorhizobium</taxon>
    </lineage>
</organism>
<sequence>MTDKLLPCPFCDGEGYIEGREGEGFYVSCRDCYVCIGEAYDKSAMPEHMFRSEADAAAAWNRRAAPPETQRHKDKAAGHAMGWRHAVDAAVYRAGEAFSALISKEFCDPLDAHDKVIEALISLYSDRAGPPQLLQAAIAYHEAKAAEIWAISREGLTEDRKKEYGIAWCVHAGAAHDLRNLASAGLAEARSEEGS</sequence>
<protein>
    <submittedName>
        <fullName evidence="1">Restriction alleviation protein Lar</fullName>
    </submittedName>
</protein>
<dbReference type="Proteomes" id="UP000320653">
    <property type="component" value="Unassembled WGS sequence"/>
</dbReference>
<evidence type="ECO:0000313" key="1">
    <source>
        <dbReference type="EMBL" id="TWF53230.1"/>
    </source>
</evidence>
<proteinExistence type="predicted"/>
<evidence type="ECO:0000313" key="2">
    <source>
        <dbReference type="Proteomes" id="UP000320653"/>
    </source>
</evidence>
<keyword evidence="2" id="KW-1185">Reference proteome</keyword>
<dbReference type="EMBL" id="VIWP01000004">
    <property type="protein sequence ID" value="TWF53230.1"/>
    <property type="molecule type" value="Genomic_DNA"/>
</dbReference>
<dbReference type="RefSeq" id="WP_145638903.1">
    <property type="nucleotide sequence ID" value="NZ_VIWP01000004.1"/>
</dbReference>
<name>A0A561QS70_9HYPH</name>
<accession>A0A561QS70</accession>
<dbReference type="AlphaFoldDB" id="A0A561QS70"/>
<dbReference type="Pfam" id="PF14354">
    <property type="entry name" value="Lar_restr_allev"/>
    <property type="match status" value="1"/>
</dbReference>
<gene>
    <name evidence="1" type="ORF">FHW37_104505</name>
</gene>
<reference evidence="1 2" key="1">
    <citation type="submission" date="2019-06" db="EMBL/GenBank/DDBJ databases">
        <title>Sorghum-associated microbial communities from plants grown in Nebraska, USA.</title>
        <authorList>
            <person name="Schachtman D."/>
        </authorList>
    </citation>
    <scope>NUCLEOTIDE SEQUENCE [LARGE SCALE GENOMIC DNA]</scope>
    <source>
        <strain evidence="1 2">1225</strain>
    </source>
</reference>